<feature type="region of interest" description="Disordered" evidence="1">
    <location>
        <begin position="1"/>
        <end position="73"/>
    </location>
</feature>
<dbReference type="Gramene" id="PUZ69787">
    <property type="protein sequence ID" value="PUZ69787"/>
    <property type="gene ID" value="GQ55_2G139500"/>
</dbReference>
<dbReference type="Proteomes" id="UP000244336">
    <property type="component" value="Chromosome 2"/>
</dbReference>
<reference evidence="2 3" key="1">
    <citation type="submission" date="2018-04" db="EMBL/GenBank/DDBJ databases">
        <title>WGS assembly of Panicum hallii var. hallii HAL2.</title>
        <authorList>
            <person name="Lovell J."/>
            <person name="Jenkins J."/>
            <person name="Lowry D."/>
            <person name="Mamidi S."/>
            <person name="Sreedasyam A."/>
            <person name="Weng X."/>
            <person name="Barry K."/>
            <person name="Bonette J."/>
            <person name="Campitelli B."/>
            <person name="Daum C."/>
            <person name="Gordon S."/>
            <person name="Gould B."/>
            <person name="Lipzen A."/>
            <person name="MacQueen A."/>
            <person name="Palacio-Mejia J."/>
            <person name="Plott C."/>
            <person name="Shakirov E."/>
            <person name="Shu S."/>
            <person name="Yoshinaga Y."/>
            <person name="Zane M."/>
            <person name="Rokhsar D."/>
            <person name="Grimwood J."/>
            <person name="Schmutz J."/>
            <person name="Juenger T."/>
        </authorList>
    </citation>
    <scope>NUCLEOTIDE SEQUENCE [LARGE SCALE GENOMIC DNA]</scope>
    <source>
        <strain evidence="3">cv. HAL2</strain>
    </source>
</reference>
<evidence type="ECO:0000313" key="2">
    <source>
        <dbReference type="EMBL" id="PUZ69787.1"/>
    </source>
</evidence>
<feature type="compositionally biased region" description="Polar residues" evidence="1">
    <location>
        <begin position="1"/>
        <end position="10"/>
    </location>
</feature>
<dbReference type="EMBL" id="CM009750">
    <property type="protein sequence ID" value="PUZ69787.1"/>
    <property type="molecule type" value="Genomic_DNA"/>
</dbReference>
<name>A0A2T7EPM8_9POAL</name>
<dbReference type="AlphaFoldDB" id="A0A2T7EPM8"/>
<sequence>MGYYNSSYPDNANVVDRNPPASNDRQHEEPGGFRDGWWAPVPRSTAQRSGAHPGLESLGVPPDPAPDQEGVMC</sequence>
<keyword evidence="3" id="KW-1185">Reference proteome</keyword>
<protein>
    <submittedName>
        <fullName evidence="2">Uncharacterized protein</fullName>
    </submittedName>
</protein>
<accession>A0A2T7EPM8</accession>
<proteinExistence type="predicted"/>
<evidence type="ECO:0000313" key="3">
    <source>
        <dbReference type="Proteomes" id="UP000244336"/>
    </source>
</evidence>
<evidence type="ECO:0000256" key="1">
    <source>
        <dbReference type="SAM" id="MobiDB-lite"/>
    </source>
</evidence>
<gene>
    <name evidence="2" type="ORF">GQ55_2G139500</name>
</gene>
<organism evidence="2 3">
    <name type="scientific">Panicum hallii var. hallii</name>
    <dbReference type="NCBI Taxonomy" id="1504633"/>
    <lineage>
        <taxon>Eukaryota</taxon>
        <taxon>Viridiplantae</taxon>
        <taxon>Streptophyta</taxon>
        <taxon>Embryophyta</taxon>
        <taxon>Tracheophyta</taxon>
        <taxon>Spermatophyta</taxon>
        <taxon>Magnoliopsida</taxon>
        <taxon>Liliopsida</taxon>
        <taxon>Poales</taxon>
        <taxon>Poaceae</taxon>
        <taxon>PACMAD clade</taxon>
        <taxon>Panicoideae</taxon>
        <taxon>Panicodae</taxon>
        <taxon>Paniceae</taxon>
        <taxon>Panicinae</taxon>
        <taxon>Panicum</taxon>
        <taxon>Panicum sect. Panicum</taxon>
    </lineage>
</organism>